<dbReference type="Proteomes" id="UP000598996">
    <property type="component" value="Unassembled WGS sequence"/>
</dbReference>
<sequence length="163" mass="17850">MSDHHDFGDHEDFPIFDTPDGHDTHDDFSHLVDPVSYEDQHFDTPEFHVPEVHHEEVVPDDPLPVEDHAAALDIAADDPLDVFPPAVDVGELPEPVDGFPWIDTGSLGVVPAAALAETPEPVRAEELAEYAGVDLPPAQDPWAALADAEDPATSTLARWWQEN</sequence>
<evidence type="ECO:0000313" key="3">
    <source>
        <dbReference type="Proteomes" id="UP000598996"/>
    </source>
</evidence>
<dbReference type="EMBL" id="JAENHO010000007">
    <property type="protein sequence ID" value="MBL7257817.1"/>
    <property type="molecule type" value="Genomic_DNA"/>
</dbReference>
<name>A0ABS1VTP0_9ACTN</name>
<reference evidence="2 3" key="1">
    <citation type="submission" date="2021-01" db="EMBL/GenBank/DDBJ databases">
        <title>Actinoplanes sp. nov. LDG1-01 isolated from lichen.</title>
        <authorList>
            <person name="Saeng-In P."/>
            <person name="Phongsopitanun W."/>
            <person name="Kanchanasin P."/>
            <person name="Yuki M."/>
            <person name="Kudo T."/>
            <person name="Ohkuma M."/>
            <person name="Tanasupawat S."/>
        </authorList>
    </citation>
    <scope>NUCLEOTIDE SEQUENCE [LARGE SCALE GENOMIC DNA]</scope>
    <source>
        <strain evidence="2 3">LDG1-01</strain>
    </source>
</reference>
<comment type="caution">
    <text evidence="2">The sequence shown here is derived from an EMBL/GenBank/DDBJ whole genome shotgun (WGS) entry which is preliminary data.</text>
</comment>
<keyword evidence="3" id="KW-1185">Reference proteome</keyword>
<accession>A0ABS1VTP0</accession>
<organism evidence="2 3">
    <name type="scientific">Paractinoplanes lichenicola</name>
    <dbReference type="NCBI Taxonomy" id="2802976"/>
    <lineage>
        <taxon>Bacteria</taxon>
        <taxon>Bacillati</taxon>
        <taxon>Actinomycetota</taxon>
        <taxon>Actinomycetes</taxon>
        <taxon>Micromonosporales</taxon>
        <taxon>Micromonosporaceae</taxon>
        <taxon>Paractinoplanes</taxon>
    </lineage>
</organism>
<gene>
    <name evidence="2" type="ORF">JKJ07_26270</name>
</gene>
<proteinExistence type="predicted"/>
<evidence type="ECO:0000313" key="2">
    <source>
        <dbReference type="EMBL" id="MBL7257817.1"/>
    </source>
</evidence>
<feature type="region of interest" description="Disordered" evidence="1">
    <location>
        <begin position="1"/>
        <end position="29"/>
    </location>
</feature>
<evidence type="ECO:0000256" key="1">
    <source>
        <dbReference type="SAM" id="MobiDB-lite"/>
    </source>
</evidence>
<protein>
    <submittedName>
        <fullName evidence="2">Uncharacterized protein</fullName>
    </submittedName>
</protein>
<dbReference type="RefSeq" id="WP_202994429.1">
    <property type="nucleotide sequence ID" value="NZ_JAENHO010000007.1"/>
</dbReference>